<accession>A0ABR2T0N5</accession>
<dbReference type="EMBL" id="JBBPBN010000010">
    <property type="protein sequence ID" value="KAK9030789.1"/>
    <property type="molecule type" value="Genomic_DNA"/>
</dbReference>
<proteinExistence type="inferred from homology"/>
<evidence type="ECO:0000313" key="4">
    <source>
        <dbReference type="Proteomes" id="UP001396334"/>
    </source>
</evidence>
<protein>
    <recommendedName>
        <fullName evidence="5">Bifunctional inhibitor/plant lipid transfer protein/seed storage helical domain-containing protein</fullName>
    </recommendedName>
</protein>
<evidence type="ECO:0008006" key="5">
    <source>
        <dbReference type="Google" id="ProtNLM"/>
    </source>
</evidence>
<keyword evidence="4" id="KW-1185">Reference proteome</keyword>
<feature type="chain" id="PRO_5046381430" description="Bifunctional inhibitor/plant lipid transfer protein/seed storage helical domain-containing protein" evidence="2">
    <location>
        <begin position="30"/>
        <end position="128"/>
    </location>
</feature>
<dbReference type="Proteomes" id="UP001396334">
    <property type="component" value="Unassembled WGS sequence"/>
</dbReference>
<name>A0ABR2T0N5_9ROSI</name>
<dbReference type="SUPFAM" id="SSF47699">
    <property type="entry name" value="Bifunctional inhibitor/lipid-transfer protein/seed storage 2S albumin"/>
    <property type="match status" value="1"/>
</dbReference>
<evidence type="ECO:0000256" key="1">
    <source>
        <dbReference type="ARBA" id="ARBA00009748"/>
    </source>
</evidence>
<evidence type="ECO:0000256" key="2">
    <source>
        <dbReference type="SAM" id="SignalP"/>
    </source>
</evidence>
<comment type="caution">
    <text evidence="3">The sequence shown here is derived from an EMBL/GenBank/DDBJ whole genome shotgun (WGS) entry which is preliminary data.</text>
</comment>
<dbReference type="Gene3D" id="1.10.110.10">
    <property type="entry name" value="Plant lipid-transfer and hydrophobic proteins"/>
    <property type="match status" value="1"/>
</dbReference>
<dbReference type="InterPro" id="IPR036312">
    <property type="entry name" value="Bifun_inhib/LTP/seed_sf"/>
</dbReference>
<sequence>MEKKMMGFSSFLCVSGLVFFIISFNTVRAYQPPRATCENCIRGLLDLCKTYLVGEVDRPHPSCCFALTFAYQNFDFTRHETRQTVCRCIRKIAVCDQYKPDRAKKLPVVCFNIPFPVPFYPSDNDCEQ</sequence>
<evidence type="ECO:0000313" key="3">
    <source>
        <dbReference type="EMBL" id="KAK9030789.1"/>
    </source>
</evidence>
<organism evidence="3 4">
    <name type="scientific">Hibiscus sabdariffa</name>
    <name type="common">roselle</name>
    <dbReference type="NCBI Taxonomy" id="183260"/>
    <lineage>
        <taxon>Eukaryota</taxon>
        <taxon>Viridiplantae</taxon>
        <taxon>Streptophyta</taxon>
        <taxon>Embryophyta</taxon>
        <taxon>Tracheophyta</taxon>
        <taxon>Spermatophyta</taxon>
        <taxon>Magnoliopsida</taxon>
        <taxon>eudicotyledons</taxon>
        <taxon>Gunneridae</taxon>
        <taxon>Pentapetalae</taxon>
        <taxon>rosids</taxon>
        <taxon>malvids</taxon>
        <taxon>Malvales</taxon>
        <taxon>Malvaceae</taxon>
        <taxon>Malvoideae</taxon>
        <taxon>Hibiscus</taxon>
    </lineage>
</organism>
<dbReference type="InterPro" id="IPR000528">
    <property type="entry name" value="Plant_nsLTP"/>
</dbReference>
<keyword evidence="2" id="KW-0732">Signal</keyword>
<dbReference type="PANTHER" id="PTHR33076">
    <property type="entry name" value="NON-SPECIFIC LIPID-TRANSFER PROTEIN 2-RELATED"/>
    <property type="match status" value="1"/>
</dbReference>
<gene>
    <name evidence="3" type="ORF">V6N11_032201</name>
</gene>
<reference evidence="3 4" key="1">
    <citation type="journal article" date="2024" name="G3 (Bethesda)">
        <title>Genome assembly of Hibiscus sabdariffa L. provides insights into metabolisms of medicinal natural products.</title>
        <authorList>
            <person name="Kim T."/>
        </authorList>
    </citation>
    <scope>NUCLEOTIDE SEQUENCE [LARGE SCALE GENOMIC DNA]</scope>
    <source>
        <strain evidence="3">TK-2024</strain>
        <tissue evidence="3">Old leaves</tissue>
    </source>
</reference>
<feature type="signal peptide" evidence="2">
    <location>
        <begin position="1"/>
        <end position="29"/>
    </location>
</feature>
<comment type="similarity">
    <text evidence="1">Belongs to the plant LTP family.</text>
</comment>